<reference evidence="7 8" key="1">
    <citation type="submission" date="2016-12" db="EMBL/GenBank/DDBJ databases">
        <title>Domibacillus antri genome sequencing.</title>
        <authorList>
            <person name="Verma A."/>
            <person name="Krishnamurthi S."/>
        </authorList>
    </citation>
    <scope>NUCLEOTIDE SEQUENCE [LARGE SCALE GENOMIC DNA]</scope>
    <source>
        <strain evidence="7 8">XD80</strain>
    </source>
</reference>
<accession>A0A1Q8Q5C6</accession>
<comment type="caution">
    <text evidence="7">The sequence shown here is derived from an EMBL/GenBank/DDBJ whole genome shotgun (WGS) entry which is preliminary data.</text>
</comment>
<evidence type="ECO:0000313" key="8">
    <source>
        <dbReference type="Proteomes" id="UP000185568"/>
    </source>
</evidence>
<dbReference type="InterPro" id="IPR012292">
    <property type="entry name" value="Globin/Proto"/>
</dbReference>
<dbReference type="PANTHER" id="PTHR32089:SF118">
    <property type="entry name" value="HEME-BASED AEROTACTIC TRANSDUCER HEMAT"/>
    <property type="match status" value="1"/>
</dbReference>
<keyword evidence="4" id="KW-0175">Coiled coil</keyword>
<comment type="similarity">
    <text evidence="2">Belongs to the methyl-accepting chemotaxis (MCP) protein family.</text>
</comment>
<dbReference type="InterPro" id="IPR039379">
    <property type="entry name" value="Protoglobin_sensor_dom"/>
</dbReference>
<dbReference type="Pfam" id="PF00015">
    <property type="entry name" value="MCPsignal"/>
    <property type="match status" value="1"/>
</dbReference>
<sequence length="436" mass="48958">MFFTKNRSTQKTVPRFQTVNTADVQLSVPNGSELTSQIEMIGLTKRDLAIVHSMKPIMEQRINDIIETFYANITMQPGLLHIIESNSSVDRLKQTLRGHIEELFNGNINEEFLQKRYRIAHVHVRIGLESKWYMSAFQNLLNSMTAMVSVQQWTAEEKIEAIQALTKLLNLEQQIVLEAYELENERIRQEELEQKEKLTQRVYSISQELAAISEETSASVKELALQSDSIKQIAQDGMTQADESETHSLQGQKQLQEQSGKLTDIQSAVADIQAYSSELNEISMRIVDVITIVGNIAGQTNLLALNASIEAARAGEYGKGFAVVAEEIRKLSDQTKESTTNVSTHITKTNDLIKQMSQSVHTVNSLVETGIEGMNKTDHDFSKLLSLISQTKAQNNQIDTQLQHFFQVIKEIEKASGEVAQSAQTLNDVTEGFLNQ</sequence>
<dbReference type="SMART" id="SM00283">
    <property type="entry name" value="MA"/>
    <property type="match status" value="1"/>
</dbReference>
<keyword evidence="8" id="KW-1185">Reference proteome</keyword>
<dbReference type="PRINTS" id="PR00260">
    <property type="entry name" value="CHEMTRNSDUCR"/>
</dbReference>
<protein>
    <recommendedName>
        <fullName evidence="6">Methyl-accepting transducer domain-containing protein</fullName>
    </recommendedName>
</protein>
<dbReference type="GO" id="GO:0016020">
    <property type="term" value="C:membrane"/>
    <property type="evidence" value="ECO:0007669"/>
    <property type="project" value="InterPro"/>
</dbReference>
<dbReference type="AlphaFoldDB" id="A0A1Q8Q5C6"/>
<dbReference type="SUPFAM" id="SSF58104">
    <property type="entry name" value="Methyl-accepting chemotaxis protein (MCP) signaling domain"/>
    <property type="match status" value="1"/>
</dbReference>
<feature type="region of interest" description="Disordered" evidence="5">
    <location>
        <begin position="235"/>
        <end position="256"/>
    </location>
</feature>
<dbReference type="GO" id="GO:0006935">
    <property type="term" value="P:chemotaxis"/>
    <property type="evidence" value="ECO:0007669"/>
    <property type="project" value="InterPro"/>
</dbReference>
<evidence type="ECO:0000313" key="7">
    <source>
        <dbReference type="EMBL" id="OLN22528.1"/>
    </source>
</evidence>
<dbReference type="InterPro" id="IPR004089">
    <property type="entry name" value="MCPsignal_dom"/>
</dbReference>
<dbReference type="InterPro" id="IPR004090">
    <property type="entry name" value="Chemotax_Me-accpt_rcpt"/>
</dbReference>
<evidence type="ECO:0000256" key="2">
    <source>
        <dbReference type="ARBA" id="ARBA00029447"/>
    </source>
</evidence>
<dbReference type="STRING" id="1714264.BTO30_09495"/>
<gene>
    <name evidence="7" type="ORF">BTO30_09495</name>
</gene>
<evidence type="ECO:0000256" key="4">
    <source>
        <dbReference type="SAM" id="Coils"/>
    </source>
</evidence>
<organism evidence="7 8">
    <name type="scientific">Domibacillus antri</name>
    <dbReference type="NCBI Taxonomy" id="1714264"/>
    <lineage>
        <taxon>Bacteria</taxon>
        <taxon>Bacillati</taxon>
        <taxon>Bacillota</taxon>
        <taxon>Bacilli</taxon>
        <taxon>Bacillales</taxon>
        <taxon>Bacillaceae</taxon>
        <taxon>Domibacillus</taxon>
    </lineage>
</organism>
<dbReference type="InterPro" id="IPR009050">
    <property type="entry name" value="Globin-like_sf"/>
</dbReference>
<feature type="coiled-coil region" evidence="4">
    <location>
        <begin position="170"/>
        <end position="197"/>
    </location>
</feature>
<feature type="compositionally biased region" description="Polar residues" evidence="5">
    <location>
        <begin position="247"/>
        <end position="256"/>
    </location>
</feature>
<name>A0A1Q8Q5C6_9BACI</name>
<dbReference type="PANTHER" id="PTHR32089">
    <property type="entry name" value="METHYL-ACCEPTING CHEMOTAXIS PROTEIN MCPB"/>
    <property type="match status" value="1"/>
</dbReference>
<dbReference type="GO" id="GO:0007165">
    <property type="term" value="P:signal transduction"/>
    <property type="evidence" value="ECO:0007669"/>
    <property type="project" value="UniProtKB-KW"/>
</dbReference>
<feature type="domain" description="Methyl-accepting transducer" evidence="6">
    <location>
        <begin position="206"/>
        <end position="420"/>
    </location>
</feature>
<evidence type="ECO:0000256" key="5">
    <source>
        <dbReference type="SAM" id="MobiDB-lite"/>
    </source>
</evidence>
<dbReference type="Gene3D" id="1.10.490.10">
    <property type="entry name" value="Globins"/>
    <property type="match status" value="1"/>
</dbReference>
<dbReference type="Gene3D" id="1.10.287.950">
    <property type="entry name" value="Methyl-accepting chemotaxis protein"/>
    <property type="match status" value="1"/>
</dbReference>
<dbReference type="GO" id="GO:0019825">
    <property type="term" value="F:oxygen binding"/>
    <property type="evidence" value="ECO:0007669"/>
    <property type="project" value="InterPro"/>
</dbReference>
<evidence type="ECO:0000256" key="1">
    <source>
        <dbReference type="ARBA" id="ARBA00023224"/>
    </source>
</evidence>
<dbReference type="Pfam" id="PF11563">
    <property type="entry name" value="Protoglobin"/>
    <property type="match status" value="1"/>
</dbReference>
<dbReference type="EMBL" id="MSDU01000017">
    <property type="protein sequence ID" value="OLN22528.1"/>
    <property type="molecule type" value="Genomic_DNA"/>
</dbReference>
<evidence type="ECO:0000259" key="6">
    <source>
        <dbReference type="PROSITE" id="PS50111"/>
    </source>
</evidence>
<proteinExistence type="inferred from homology"/>
<dbReference type="GO" id="GO:0020037">
    <property type="term" value="F:heme binding"/>
    <property type="evidence" value="ECO:0007669"/>
    <property type="project" value="InterPro"/>
</dbReference>
<dbReference type="CDD" id="cd01068">
    <property type="entry name" value="globin_sensor"/>
    <property type="match status" value="1"/>
</dbReference>
<dbReference type="Proteomes" id="UP000185568">
    <property type="component" value="Unassembled WGS sequence"/>
</dbReference>
<dbReference type="GO" id="GO:0004888">
    <property type="term" value="F:transmembrane signaling receptor activity"/>
    <property type="evidence" value="ECO:0007669"/>
    <property type="project" value="InterPro"/>
</dbReference>
<dbReference type="OrthoDB" id="266313at2"/>
<dbReference type="InterPro" id="IPR044398">
    <property type="entry name" value="Globin-sensor_dom"/>
</dbReference>
<keyword evidence="1 3" id="KW-0807">Transducer</keyword>
<dbReference type="SUPFAM" id="SSF46458">
    <property type="entry name" value="Globin-like"/>
    <property type="match status" value="1"/>
</dbReference>
<dbReference type="PROSITE" id="PS50111">
    <property type="entry name" value="CHEMOTAXIS_TRANSDUC_2"/>
    <property type="match status" value="1"/>
</dbReference>
<evidence type="ECO:0000256" key="3">
    <source>
        <dbReference type="PROSITE-ProRule" id="PRU00284"/>
    </source>
</evidence>